<reference evidence="1 2" key="1">
    <citation type="submission" date="2023-01" db="EMBL/GenBank/DDBJ databases">
        <title>Analysis of 21 Apiospora genomes using comparative genomics revels a genus with tremendous synthesis potential of carbohydrate active enzymes and secondary metabolites.</title>
        <authorList>
            <person name="Sorensen T."/>
        </authorList>
    </citation>
    <scope>NUCLEOTIDE SEQUENCE [LARGE SCALE GENOMIC DNA]</scope>
    <source>
        <strain evidence="1 2">CBS 114990</strain>
    </source>
</reference>
<proteinExistence type="predicted"/>
<evidence type="ECO:0000313" key="2">
    <source>
        <dbReference type="Proteomes" id="UP001433268"/>
    </source>
</evidence>
<organism evidence="1 2">
    <name type="scientific">Apiospora hydei</name>
    <dbReference type="NCBI Taxonomy" id="1337664"/>
    <lineage>
        <taxon>Eukaryota</taxon>
        <taxon>Fungi</taxon>
        <taxon>Dikarya</taxon>
        <taxon>Ascomycota</taxon>
        <taxon>Pezizomycotina</taxon>
        <taxon>Sordariomycetes</taxon>
        <taxon>Xylariomycetidae</taxon>
        <taxon>Amphisphaeriales</taxon>
        <taxon>Apiosporaceae</taxon>
        <taxon>Apiospora</taxon>
    </lineage>
</organism>
<accession>A0ABR1WQ06</accession>
<dbReference type="EMBL" id="JAQQWN010000005">
    <property type="protein sequence ID" value="KAK8085102.1"/>
    <property type="molecule type" value="Genomic_DNA"/>
</dbReference>
<dbReference type="GeneID" id="92043748"/>
<name>A0ABR1WQ06_9PEZI</name>
<sequence length="271" mass="30551">MCRRTIIHHMHHDVRTAITLSTQVDDGQAAPLYVHPYRTTKHTCDINVAQSLAHIGLRMEAAGEDTEEAGGEAAAPLRVPQLLRVPVRRQAVRPLPINVDAVEDLAEPEECADFLLEHRHAPLNVQKLIWNQWARVVDRLGDNGSGTVVGLPTALAANPHQQQQKQGPSLPKLPEAPKWRDLEYVTFGESWRPVFRRDRDMYLGWSVWMFDRLVELQTAREEDARAVAELRRRGLAGGFALMDRMATTSADVRAAEGFIRNEYLWAATPPH</sequence>
<protein>
    <submittedName>
        <fullName evidence="1">Uncharacterized protein</fullName>
    </submittedName>
</protein>
<comment type="caution">
    <text evidence="1">The sequence shown here is derived from an EMBL/GenBank/DDBJ whole genome shotgun (WGS) entry which is preliminary data.</text>
</comment>
<gene>
    <name evidence="1" type="ORF">PG997_006373</name>
</gene>
<keyword evidence="2" id="KW-1185">Reference proteome</keyword>
<dbReference type="RefSeq" id="XP_066669611.1">
    <property type="nucleotide sequence ID" value="XM_066810688.1"/>
</dbReference>
<evidence type="ECO:0000313" key="1">
    <source>
        <dbReference type="EMBL" id="KAK8085102.1"/>
    </source>
</evidence>
<dbReference type="Proteomes" id="UP001433268">
    <property type="component" value="Unassembled WGS sequence"/>
</dbReference>